<dbReference type="Proteomes" id="UP001206126">
    <property type="component" value="Unassembled WGS sequence"/>
</dbReference>
<dbReference type="InterPro" id="IPR011051">
    <property type="entry name" value="RmlC_Cupin_sf"/>
</dbReference>
<proteinExistence type="predicted"/>
<name>A0ABT2D8F9_9BURK</name>
<dbReference type="NCBIfam" id="TIGR04366">
    <property type="entry name" value="cupin_WbuC"/>
    <property type="match status" value="1"/>
</dbReference>
<dbReference type="RefSeq" id="WP_258821195.1">
    <property type="nucleotide sequence ID" value="NZ_JANUHB010000001.1"/>
</dbReference>
<keyword evidence="3" id="KW-1185">Reference proteome</keyword>
<protein>
    <submittedName>
        <fullName evidence="2">WbuC family cupin fold metalloprotein</fullName>
    </submittedName>
</protein>
<dbReference type="Pfam" id="PF19480">
    <property type="entry name" value="DUF6016"/>
    <property type="match status" value="1"/>
</dbReference>
<feature type="domain" description="Cupin fold metalloprotein WbuC cupin" evidence="1">
    <location>
        <begin position="2"/>
        <end position="68"/>
    </location>
</feature>
<evidence type="ECO:0000313" key="3">
    <source>
        <dbReference type="Proteomes" id="UP001206126"/>
    </source>
</evidence>
<comment type="caution">
    <text evidence="2">The sequence shown here is derived from an EMBL/GenBank/DDBJ whole genome shotgun (WGS) entry which is preliminary data.</text>
</comment>
<gene>
    <name evidence="2" type="ORF">NX774_05755</name>
</gene>
<dbReference type="SUPFAM" id="SSF51182">
    <property type="entry name" value="RmlC-like cupins"/>
    <property type="match status" value="1"/>
</dbReference>
<evidence type="ECO:0000259" key="1">
    <source>
        <dbReference type="Pfam" id="PF19480"/>
    </source>
</evidence>
<organism evidence="2 3">
    <name type="scientific">Massilia agilis</name>
    <dbReference type="NCBI Taxonomy" id="1811226"/>
    <lineage>
        <taxon>Bacteria</taxon>
        <taxon>Pseudomonadati</taxon>
        <taxon>Pseudomonadota</taxon>
        <taxon>Betaproteobacteria</taxon>
        <taxon>Burkholderiales</taxon>
        <taxon>Oxalobacteraceae</taxon>
        <taxon>Telluria group</taxon>
        <taxon>Massilia</taxon>
    </lineage>
</organism>
<evidence type="ECO:0000313" key="2">
    <source>
        <dbReference type="EMBL" id="MCS0807428.1"/>
    </source>
</evidence>
<dbReference type="InterPro" id="IPR027565">
    <property type="entry name" value="Cupin_WbuC"/>
</dbReference>
<dbReference type="InterPro" id="IPR046058">
    <property type="entry name" value="WbuC_cupin"/>
</dbReference>
<accession>A0ABT2D8F9</accession>
<reference evidence="2 3" key="1">
    <citation type="submission" date="2022-08" db="EMBL/GenBank/DDBJ databases">
        <title>Reclassification of Massilia species as members of the genera Telluria, Duganella, Pseudoduganella, Mokoshia gen. nov. and Zemynaea gen. nov. using orthogonal and non-orthogonal genome-based approaches.</title>
        <authorList>
            <person name="Bowman J.P."/>
        </authorList>
    </citation>
    <scope>NUCLEOTIDE SEQUENCE [LARGE SCALE GENOMIC DNA]</scope>
    <source>
        <strain evidence="2 3">JCM 31605</strain>
    </source>
</reference>
<dbReference type="EMBL" id="JANUHB010000001">
    <property type="protein sequence ID" value="MCS0807428.1"/>
    <property type="molecule type" value="Genomic_DNA"/>
</dbReference>
<sequence>MRAASRSERTRQHLNIHQSFEEPCQRLLNAICPDSYIRPHRHALDPKTETLFAVRGTFALILFEDSGAPREVIGFGAGGRDASMNAGVELAPGAWHTVLALTDGAVLLEVKAGPFVATAAKEFAPWAPGENGPGVAEYMRVLRKLALEALDDSARMT</sequence>
<dbReference type="CDD" id="cd07005">
    <property type="entry name" value="cupin_WbuC-like"/>
    <property type="match status" value="1"/>
</dbReference>